<evidence type="ECO:0000313" key="1">
    <source>
        <dbReference type="EMBL" id="PIO72620.1"/>
    </source>
</evidence>
<dbReference type="OrthoDB" id="5867859at2759"/>
<dbReference type="EMBL" id="KZ345634">
    <property type="protein sequence ID" value="PIO72620.1"/>
    <property type="molecule type" value="Genomic_DNA"/>
</dbReference>
<evidence type="ECO:0000313" key="2">
    <source>
        <dbReference type="Proteomes" id="UP000230423"/>
    </source>
</evidence>
<protein>
    <submittedName>
        <fullName evidence="1">Uncharacterized protein</fullName>
    </submittedName>
</protein>
<name>A0A2G9USX6_TELCI</name>
<dbReference type="Proteomes" id="UP000230423">
    <property type="component" value="Unassembled WGS sequence"/>
</dbReference>
<reference evidence="1 2" key="1">
    <citation type="submission" date="2015-09" db="EMBL/GenBank/DDBJ databases">
        <title>Draft genome of the parasitic nematode Teladorsagia circumcincta isolate WARC Sus (inbred).</title>
        <authorList>
            <person name="Mitreva M."/>
        </authorList>
    </citation>
    <scope>NUCLEOTIDE SEQUENCE [LARGE SCALE GENOMIC DNA]</scope>
    <source>
        <strain evidence="1 2">S</strain>
    </source>
</reference>
<proteinExistence type="predicted"/>
<dbReference type="AlphaFoldDB" id="A0A2G9USX6"/>
<sequence>MKRFISKVKAKGEAEAQRTGTPEFHRGEDLYPYERVLRVFKRKSDIHESFAEEKTAFDDGSVGNTGDDGALFVNGLPFWIEPDKELPYRPDDTSTEVDLPLNGNVILEVERGTIDTTSIRVRRSGRKRKTLLFKEPAQCFLYHREKCSRFNKAPYKPSRSAYNKHYQYSSAPCERMPEEVEVKEEGN</sequence>
<organism evidence="1 2">
    <name type="scientific">Teladorsagia circumcincta</name>
    <name type="common">Brown stomach worm</name>
    <name type="synonym">Ostertagia circumcincta</name>
    <dbReference type="NCBI Taxonomy" id="45464"/>
    <lineage>
        <taxon>Eukaryota</taxon>
        <taxon>Metazoa</taxon>
        <taxon>Ecdysozoa</taxon>
        <taxon>Nematoda</taxon>
        <taxon>Chromadorea</taxon>
        <taxon>Rhabditida</taxon>
        <taxon>Rhabditina</taxon>
        <taxon>Rhabditomorpha</taxon>
        <taxon>Strongyloidea</taxon>
        <taxon>Trichostrongylidae</taxon>
        <taxon>Teladorsagia</taxon>
    </lineage>
</organism>
<accession>A0A2G9USX6</accession>
<keyword evidence="2" id="KW-1185">Reference proteome</keyword>
<gene>
    <name evidence="1" type="ORF">TELCIR_05442</name>
</gene>